<evidence type="ECO:0000259" key="10">
    <source>
        <dbReference type="Pfam" id="PF01061"/>
    </source>
</evidence>
<keyword evidence="12" id="KW-0547">Nucleotide-binding</keyword>
<feature type="transmembrane region" description="Helical" evidence="9">
    <location>
        <begin position="663"/>
        <end position="685"/>
    </location>
</feature>
<feature type="compositionally biased region" description="Acidic residues" evidence="8">
    <location>
        <begin position="195"/>
        <end position="210"/>
    </location>
</feature>
<dbReference type="Pfam" id="PF01061">
    <property type="entry name" value="ABC2_membrane"/>
    <property type="match status" value="1"/>
</dbReference>
<dbReference type="AlphaFoldDB" id="A0A8B6DS38"/>
<comment type="subcellular location">
    <subcellularLocation>
        <location evidence="1">Membrane</location>
        <topology evidence="1">Multi-pass membrane protein</topology>
    </subcellularLocation>
</comment>
<feature type="domain" description="ABC-2 type transporter transmembrane" evidence="10">
    <location>
        <begin position="610"/>
        <end position="785"/>
    </location>
</feature>
<feature type="compositionally biased region" description="Basic residues" evidence="8">
    <location>
        <begin position="79"/>
        <end position="91"/>
    </location>
</feature>
<feature type="transmembrane region" description="Helical" evidence="9">
    <location>
        <begin position="742"/>
        <end position="763"/>
    </location>
</feature>
<dbReference type="PANTHER" id="PTHR12842">
    <property type="entry name" value="FI01459P"/>
    <property type="match status" value="1"/>
</dbReference>
<name>A0A8B6DS38_MYTGA</name>
<evidence type="ECO:0000256" key="3">
    <source>
        <dbReference type="ARBA" id="ARBA00022553"/>
    </source>
</evidence>
<dbReference type="GO" id="GO:0016020">
    <property type="term" value="C:membrane"/>
    <property type="evidence" value="ECO:0007669"/>
    <property type="project" value="UniProtKB-SubCell"/>
</dbReference>
<feature type="compositionally biased region" description="Basic and acidic residues" evidence="8">
    <location>
        <begin position="25"/>
        <end position="48"/>
    </location>
</feature>
<evidence type="ECO:0000256" key="4">
    <source>
        <dbReference type="ARBA" id="ARBA00022692"/>
    </source>
</evidence>
<dbReference type="InterPro" id="IPR013525">
    <property type="entry name" value="ABC2_TM"/>
</dbReference>
<keyword evidence="4 9" id="KW-0812">Transmembrane</keyword>
<feature type="compositionally biased region" description="Basic and acidic residues" evidence="8">
    <location>
        <begin position="269"/>
        <end position="283"/>
    </location>
</feature>
<dbReference type="PANTHER" id="PTHR12842:SF6">
    <property type="entry name" value="FI01459P"/>
    <property type="match status" value="1"/>
</dbReference>
<accession>A0A8B6DS38</accession>
<protein>
    <submittedName>
        <fullName evidence="12">ATP-binding cassette, subfamily G (WHITE), member 2</fullName>
    </submittedName>
</protein>
<dbReference type="GO" id="GO:0140359">
    <property type="term" value="F:ABC-type transporter activity"/>
    <property type="evidence" value="ECO:0007669"/>
    <property type="project" value="InterPro"/>
</dbReference>
<keyword evidence="5 9" id="KW-1133">Transmembrane helix</keyword>
<evidence type="ECO:0000313" key="12">
    <source>
        <dbReference type="EMBL" id="VDI24323.1"/>
    </source>
</evidence>
<keyword evidence="6 9" id="KW-0472">Membrane</keyword>
<organism evidence="12 13">
    <name type="scientific">Mytilus galloprovincialis</name>
    <name type="common">Mediterranean mussel</name>
    <dbReference type="NCBI Taxonomy" id="29158"/>
    <lineage>
        <taxon>Eukaryota</taxon>
        <taxon>Metazoa</taxon>
        <taxon>Spiralia</taxon>
        <taxon>Lophotrochozoa</taxon>
        <taxon>Mollusca</taxon>
        <taxon>Bivalvia</taxon>
        <taxon>Autobranchia</taxon>
        <taxon>Pteriomorphia</taxon>
        <taxon>Mytilida</taxon>
        <taxon>Mytiloidea</taxon>
        <taxon>Mytilidae</taxon>
        <taxon>Mytilinae</taxon>
        <taxon>Mytilus</taxon>
    </lineage>
</organism>
<evidence type="ECO:0000256" key="2">
    <source>
        <dbReference type="ARBA" id="ARBA00006903"/>
    </source>
</evidence>
<feature type="transmembrane region" description="Helical" evidence="9">
    <location>
        <begin position="705"/>
        <end position="730"/>
    </location>
</feature>
<dbReference type="Pfam" id="PF10367">
    <property type="entry name" value="zf-Vps39_C"/>
    <property type="match status" value="1"/>
</dbReference>
<dbReference type="Pfam" id="PF05334">
    <property type="entry name" value="DUF719"/>
    <property type="match status" value="1"/>
</dbReference>
<evidence type="ECO:0000256" key="5">
    <source>
        <dbReference type="ARBA" id="ARBA00022989"/>
    </source>
</evidence>
<feature type="coiled-coil region" evidence="7">
    <location>
        <begin position="405"/>
        <end position="432"/>
    </location>
</feature>
<keyword evidence="12" id="KW-0067">ATP-binding</keyword>
<feature type="compositionally biased region" description="Polar residues" evidence="8">
    <location>
        <begin position="154"/>
        <end position="176"/>
    </location>
</feature>
<evidence type="ECO:0000313" key="13">
    <source>
        <dbReference type="Proteomes" id="UP000596742"/>
    </source>
</evidence>
<gene>
    <name evidence="12" type="ORF">MGAL_10B007775</name>
</gene>
<dbReference type="EMBL" id="UYJE01004015">
    <property type="protein sequence ID" value="VDI24323.1"/>
    <property type="molecule type" value="Genomic_DNA"/>
</dbReference>
<comment type="caution">
    <text evidence="12">The sequence shown here is derived from an EMBL/GenBank/DDBJ whole genome shotgun (WGS) entry which is preliminary data.</text>
</comment>
<keyword evidence="7" id="KW-0175">Coiled coil</keyword>
<feature type="compositionally biased region" description="Polar residues" evidence="8">
    <location>
        <begin position="126"/>
        <end position="137"/>
    </location>
</feature>
<keyword evidence="3" id="KW-0597">Phosphoprotein</keyword>
<evidence type="ECO:0000256" key="6">
    <source>
        <dbReference type="ARBA" id="ARBA00023136"/>
    </source>
</evidence>
<feature type="region of interest" description="Disordered" evidence="8">
    <location>
        <begin position="269"/>
        <end position="338"/>
    </location>
</feature>
<feature type="domain" description="Vacuolar sorting protein 39/Transforming growth factor beta receptor-associated zinc finger" evidence="11">
    <location>
        <begin position="796"/>
        <end position="834"/>
    </location>
</feature>
<feature type="region of interest" description="Disordered" evidence="8">
    <location>
        <begin position="1"/>
        <end position="222"/>
    </location>
</feature>
<feature type="compositionally biased region" description="Basic and acidic residues" evidence="8">
    <location>
        <begin position="178"/>
        <end position="190"/>
    </location>
</feature>
<evidence type="ECO:0000256" key="9">
    <source>
        <dbReference type="SAM" id="Phobius"/>
    </source>
</evidence>
<feature type="compositionally biased region" description="Basic and acidic residues" evidence="8">
    <location>
        <begin position="139"/>
        <end position="152"/>
    </location>
</feature>
<evidence type="ECO:0000256" key="7">
    <source>
        <dbReference type="SAM" id="Coils"/>
    </source>
</evidence>
<sequence>MSDSEDDAAFASADEGEETKQSPPKGDKSIKPDTDKATKSVGKGDKPKQASKTNLKSEKEATDKTKNPEVPQQKGATGKGKKKGKQAKKNNKSTEKHETKETESKKPESEVVVKEEEKTESKTSDIENQGGKTPDTTQVEEKKEPENDKEEPTDSSNVSEKTESIVKSPSGQNIQREGSGEGSEKPDIKSVLDQLADDDDDDEEEEEEEDQKSSSWNIGGWGSSIMNVAQTSVSTFTNQVGEGFSTIMDTMENTLGAIPPEQLAYMKTDKKEDEALESHDVAHTMKPAESSSKEITEQPKHVEPGEEKKEEKGSDDKKAEKAEEAKEDTASGGGGGWFSSWGMSSLKDAVAKTSNIVQSTSKNLVTGSMDVLETVGKKAFDFIEDHDPGIHRSKVLLERGDKPNLSSVLKEAKEESEYKQEMEKESEEARKSHFGYLFDEFQGISHLEALEILSNQCEKKVQILLTSLPAETLSSIKSQLIEIKQIFEHENDDDDDDEEQEHEFIKVMTELLTDLHLGTTPNKINKVQENIRKEITDFYEKQEKGETIEPKYFTDIEEVHTKLVSSFQKSTLNSRLQSQMNPILQQYQHAVETNTVKVLPKIEYATSAFTQFRAVSGRTILNLLRNPQLSVMQWLVLIIFGLIVGAIYWQLEKDCVTGIQNRVGAFFFIIMNQVFGNLSAVELFIKERSIFMHENVSGFYRVSAYFFSKIICDVIPMRLIPVILFSTVTYFMLGLRLAAENFFLYVLSLFLVAMSASGIAFFFSATVSIFAVANLCIALTYVFMMVHEQRMFYQKAKVVVNDEKICKVCKKRLGNSAFVRYPNGVIVHYYCCKDPNKCPED</sequence>
<keyword evidence="13" id="KW-1185">Reference proteome</keyword>
<feature type="transmembrane region" description="Helical" evidence="9">
    <location>
        <begin position="631"/>
        <end position="651"/>
    </location>
</feature>
<feature type="transmembrane region" description="Helical" evidence="9">
    <location>
        <begin position="769"/>
        <end position="787"/>
    </location>
</feature>
<comment type="similarity">
    <text evidence="2">Belongs to the FAM114 family.</text>
</comment>
<dbReference type="GO" id="GO:0005524">
    <property type="term" value="F:ATP binding"/>
    <property type="evidence" value="ECO:0007669"/>
    <property type="project" value="UniProtKB-KW"/>
</dbReference>
<evidence type="ECO:0000256" key="1">
    <source>
        <dbReference type="ARBA" id="ARBA00004141"/>
    </source>
</evidence>
<proteinExistence type="inferred from homology"/>
<dbReference type="OrthoDB" id="5597648at2759"/>
<dbReference type="InterPro" id="IPR019453">
    <property type="entry name" value="VPS39/TGFA1_Znf"/>
</dbReference>
<evidence type="ECO:0000256" key="8">
    <source>
        <dbReference type="SAM" id="MobiDB-lite"/>
    </source>
</evidence>
<dbReference type="Proteomes" id="UP000596742">
    <property type="component" value="Unassembled WGS sequence"/>
</dbReference>
<feature type="compositionally biased region" description="Basic and acidic residues" evidence="8">
    <location>
        <begin position="92"/>
        <end position="125"/>
    </location>
</feature>
<feature type="compositionally biased region" description="Basic and acidic residues" evidence="8">
    <location>
        <begin position="55"/>
        <end position="67"/>
    </location>
</feature>
<dbReference type="InterPro" id="IPR007998">
    <property type="entry name" value="DUF719"/>
</dbReference>
<reference evidence="12" key="1">
    <citation type="submission" date="2018-11" db="EMBL/GenBank/DDBJ databases">
        <authorList>
            <person name="Alioto T."/>
            <person name="Alioto T."/>
        </authorList>
    </citation>
    <scope>NUCLEOTIDE SEQUENCE</scope>
</reference>
<feature type="compositionally biased region" description="Basic and acidic residues" evidence="8">
    <location>
        <begin position="291"/>
        <end position="329"/>
    </location>
</feature>
<evidence type="ECO:0000259" key="11">
    <source>
        <dbReference type="Pfam" id="PF10367"/>
    </source>
</evidence>